<sequence>MKKSPVTVVHPDYQKRVHDALDRSFIFLTAAVVVWCLLTTLFYTVWPGNDIPVPENEIRIKDMLNVLMYVIPLTFAGLAAGHLFVALLNSVVIQAVDITISGLSILLRKIIRRGKSHE</sequence>
<dbReference type="EMBL" id="PKLF01000026">
    <property type="protein sequence ID" value="MBE8614450.1"/>
    <property type="molecule type" value="Genomic_DNA"/>
</dbReference>
<dbReference type="AlphaFoldDB" id="A0A8I0Q3X9"/>
<protein>
    <recommendedName>
        <fullName evidence="4">Conjugal transfer protein TrbF</fullName>
    </recommendedName>
</protein>
<reference evidence="2" key="1">
    <citation type="submission" date="2017-12" db="EMBL/GenBank/DDBJ databases">
        <title>Genome sequencing and analysis.</title>
        <authorList>
            <person name="Huang Y.-T."/>
        </authorList>
    </citation>
    <scope>NUCLEOTIDE SEQUENCE</scope>
    <source>
        <strain evidence="2">VGH116</strain>
    </source>
</reference>
<name>A0A8I0Q3X9_MORMO</name>
<accession>A0A8I0Q3X9</accession>
<dbReference type="Proteomes" id="UP000650477">
    <property type="component" value="Unassembled WGS sequence"/>
</dbReference>
<keyword evidence="1" id="KW-1133">Transmembrane helix</keyword>
<dbReference type="RefSeq" id="WP_193830287.1">
    <property type="nucleotide sequence ID" value="NZ_PKLF01000026.1"/>
</dbReference>
<proteinExistence type="predicted"/>
<feature type="transmembrane region" description="Helical" evidence="1">
    <location>
        <begin position="25"/>
        <end position="46"/>
    </location>
</feature>
<keyword evidence="1" id="KW-0812">Transmembrane</keyword>
<evidence type="ECO:0000313" key="2">
    <source>
        <dbReference type="EMBL" id="MBE8614450.1"/>
    </source>
</evidence>
<evidence type="ECO:0000256" key="1">
    <source>
        <dbReference type="SAM" id="Phobius"/>
    </source>
</evidence>
<comment type="caution">
    <text evidence="2">The sequence shown here is derived from an EMBL/GenBank/DDBJ whole genome shotgun (WGS) entry which is preliminary data.</text>
</comment>
<keyword evidence="1" id="KW-0472">Membrane</keyword>
<feature type="transmembrane region" description="Helical" evidence="1">
    <location>
        <begin position="66"/>
        <end position="85"/>
    </location>
</feature>
<evidence type="ECO:0000313" key="3">
    <source>
        <dbReference type="Proteomes" id="UP000650477"/>
    </source>
</evidence>
<evidence type="ECO:0008006" key="4">
    <source>
        <dbReference type="Google" id="ProtNLM"/>
    </source>
</evidence>
<gene>
    <name evidence="2" type="ORF">CYG68_18970</name>
</gene>
<organism evidence="2 3">
    <name type="scientific">Morganella morganii</name>
    <name type="common">Proteus morganii</name>
    <dbReference type="NCBI Taxonomy" id="582"/>
    <lineage>
        <taxon>Bacteria</taxon>
        <taxon>Pseudomonadati</taxon>
        <taxon>Pseudomonadota</taxon>
        <taxon>Gammaproteobacteria</taxon>
        <taxon>Enterobacterales</taxon>
        <taxon>Morganellaceae</taxon>
        <taxon>Morganella</taxon>
    </lineage>
</organism>